<dbReference type="EC" id="3.2.1.17" evidence="1"/>
<feature type="non-terminal residue" evidence="2">
    <location>
        <position position="67"/>
    </location>
</feature>
<dbReference type="EMBL" id="JBEPLT010000026">
    <property type="protein sequence ID" value="MET3560792.1"/>
    <property type="molecule type" value="Genomic_DNA"/>
</dbReference>
<organism evidence="2 3">
    <name type="scientific">Bartonella japonica</name>
    <dbReference type="NCBI Taxonomy" id="357761"/>
    <lineage>
        <taxon>Bacteria</taxon>
        <taxon>Pseudomonadati</taxon>
        <taxon>Pseudomonadota</taxon>
        <taxon>Alphaproteobacteria</taxon>
        <taxon>Hyphomicrobiales</taxon>
        <taxon>Bartonellaceae</taxon>
        <taxon>Bartonella</taxon>
    </lineage>
</organism>
<dbReference type="Gene3D" id="1.10.1740.240">
    <property type="match status" value="1"/>
</dbReference>
<sequence length="67" mass="7561">MARKINKSCLNYLKKWEGLRLHAYKDVSGIWTIGYGHTEKAGNPVVVDGMVITEKKAEAMLLADLRQ</sequence>
<evidence type="ECO:0000313" key="3">
    <source>
        <dbReference type="Proteomes" id="UP001549112"/>
    </source>
</evidence>
<comment type="catalytic activity">
    <reaction evidence="1">
        <text>Hydrolysis of (1-&gt;4)-beta-linkages between N-acetylmuramic acid and N-acetyl-D-glucosamine residues in a peptidoglycan and between N-acetyl-D-glucosamine residues in chitodextrins.</text>
        <dbReference type="EC" id="3.2.1.17"/>
    </reaction>
</comment>
<keyword evidence="1" id="KW-0326">Glycosidase</keyword>
<dbReference type="InterPro" id="IPR002196">
    <property type="entry name" value="Glyco_hydro_24"/>
</dbReference>
<dbReference type="PANTHER" id="PTHR38107:SF3">
    <property type="entry name" value="LYSOZYME RRRD-RELATED"/>
    <property type="match status" value="1"/>
</dbReference>
<keyword evidence="1" id="KW-0378">Hydrolase</keyword>
<keyword evidence="1" id="KW-0929">Antimicrobial</keyword>
<dbReference type="PANTHER" id="PTHR38107">
    <property type="match status" value="1"/>
</dbReference>
<evidence type="ECO:0000313" key="2">
    <source>
        <dbReference type="EMBL" id="MET3560792.1"/>
    </source>
</evidence>
<accession>A0ABV2FQD5</accession>
<dbReference type="Pfam" id="PF00959">
    <property type="entry name" value="Phage_lysozyme"/>
    <property type="match status" value="1"/>
</dbReference>
<dbReference type="Proteomes" id="UP001549112">
    <property type="component" value="Unassembled WGS sequence"/>
</dbReference>
<keyword evidence="3" id="KW-1185">Reference proteome</keyword>
<dbReference type="SUPFAM" id="SSF53955">
    <property type="entry name" value="Lysozyme-like"/>
    <property type="match status" value="1"/>
</dbReference>
<gene>
    <name evidence="2" type="ORF">ABID39_001508</name>
</gene>
<comment type="caution">
    <text evidence="2">The sequence shown here is derived from an EMBL/GenBank/DDBJ whole genome shotgun (WGS) entry which is preliminary data.</text>
</comment>
<reference evidence="2 3" key="1">
    <citation type="submission" date="2024-06" db="EMBL/GenBank/DDBJ databases">
        <title>Genomic Encyclopedia of Type Strains, Phase IV (KMG-IV): sequencing the most valuable type-strain genomes for metagenomic binning, comparative biology and taxonomic classification.</title>
        <authorList>
            <person name="Goeker M."/>
        </authorList>
    </citation>
    <scope>NUCLEOTIDE SEQUENCE [LARGE SCALE GENOMIC DNA]</scope>
    <source>
        <strain evidence="2 3">DSM 23650</strain>
    </source>
</reference>
<name>A0ABV2FQD5_9HYPH</name>
<dbReference type="InterPro" id="IPR051018">
    <property type="entry name" value="Bacteriophage_GH24"/>
</dbReference>
<comment type="similarity">
    <text evidence="1">Belongs to the glycosyl hydrolase 24 family.</text>
</comment>
<keyword evidence="1" id="KW-0081">Bacteriolytic enzyme</keyword>
<protein>
    <recommendedName>
        <fullName evidence="1">Lysozyme</fullName>
        <ecNumber evidence="1">3.2.1.17</ecNumber>
    </recommendedName>
</protein>
<dbReference type="InterPro" id="IPR023346">
    <property type="entry name" value="Lysozyme-like_dom_sf"/>
</dbReference>
<evidence type="ECO:0000256" key="1">
    <source>
        <dbReference type="RuleBase" id="RU003788"/>
    </source>
</evidence>
<proteinExistence type="inferred from homology"/>